<dbReference type="PANTHER" id="PTHR43433:SF10">
    <property type="entry name" value="AB HYDROLASE-1 DOMAIN-CONTAINING PROTEIN"/>
    <property type="match status" value="1"/>
</dbReference>
<feature type="compositionally biased region" description="Basic and acidic residues" evidence="1">
    <location>
        <begin position="403"/>
        <end position="418"/>
    </location>
</feature>
<comment type="caution">
    <text evidence="3">The sequence shown here is derived from an EMBL/GenBank/DDBJ whole genome shotgun (WGS) entry which is preliminary data.</text>
</comment>
<proteinExistence type="predicted"/>
<dbReference type="PANTHER" id="PTHR43433">
    <property type="entry name" value="HYDROLASE, ALPHA/BETA FOLD FAMILY PROTEIN"/>
    <property type="match status" value="1"/>
</dbReference>
<feature type="region of interest" description="Disordered" evidence="1">
    <location>
        <begin position="732"/>
        <end position="773"/>
    </location>
</feature>
<feature type="region of interest" description="Disordered" evidence="1">
    <location>
        <begin position="1"/>
        <end position="60"/>
    </location>
</feature>
<feature type="compositionally biased region" description="Low complexity" evidence="1">
    <location>
        <begin position="1"/>
        <end position="11"/>
    </location>
</feature>
<evidence type="ECO:0000259" key="2">
    <source>
        <dbReference type="Pfam" id="PF00561"/>
    </source>
</evidence>
<feature type="compositionally biased region" description="Basic and acidic residues" evidence="1">
    <location>
        <begin position="234"/>
        <end position="247"/>
    </location>
</feature>
<evidence type="ECO:0000313" key="3">
    <source>
        <dbReference type="EMBL" id="KIH92904.1"/>
    </source>
</evidence>
<name>A0A0C2F1U1_9PEZI</name>
<feature type="region of interest" description="Disordered" evidence="1">
    <location>
        <begin position="119"/>
        <end position="512"/>
    </location>
</feature>
<organism evidence="3 4">
    <name type="scientific">Sporothrix brasiliensis 5110</name>
    <dbReference type="NCBI Taxonomy" id="1398154"/>
    <lineage>
        <taxon>Eukaryota</taxon>
        <taxon>Fungi</taxon>
        <taxon>Dikarya</taxon>
        <taxon>Ascomycota</taxon>
        <taxon>Pezizomycotina</taxon>
        <taxon>Sordariomycetes</taxon>
        <taxon>Sordariomycetidae</taxon>
        <taxon>Ophiostomatales</taxon>
        <taxon>Ophiostomataceae</taxon>
        <taxon>Sporothrix</taxon>
    </lineage>
</organism>
<dbReference type="InterPro" id="IPR029058">
    <property type="entry name" value="AB_hydrolase_fold"/>
</dbReference>
<dbReference type="RefSeq" id="XP_040620914.1">
    <property type="nucleotide sequence ID" value="XM_040760587.1"/>
</dbReference>
<dbReference type="HOGENOM" id="CLU_005757_0_0_1"/>
<dbReference type="GeneID" id="63675508"/>
<protein>
    <recommendedName>
        <fullName evidence="2">AB hydrolase-1 domain-containing protein</fullName>
    </recommendedName>
</protein>
<keyword evidence="4" id="KW-1185">Reference proteome</keyword>
<feature type="domain" description="AB hydrolase-1" evidence="2">
    <location>
        <begin position="607"/>
        <end position="689"/>
    </location>
</feature>
<feature type="compositionally biased region" description="Pro residues" evidence="1">
    <location>
        <begin position="12"/>
        <end position="23"/>
    </location>
</feature>
<evidence type="ECO:0000313" key="4">
    <source>
        <dbReference type="Proteomes" id="UP000031575"/>
    </source>
</evidence>
<dbReference type="SUPFAM" id="SSF53474">
    <property type="entry name" value="alpha/beta-Hydrolases"/>
    <property type="match status" value="2"/>
</dbReference>
<feature type="compositionally biased region" description="Polar residues" evidence="1">
    <location>
        <begin position="428"/>
        <end position="452"/>
    </location>
</feature>
<dbReference type="VEuPathDB" id="FungiDB:SPBR_02284"/>
<dbReference type="InterPro" id="IPR000073">
    <property type="entry name" value="AB_hydrolase_1"/>
</dbReference>
<feature type="region of interest" description="Disordered" evidence="1">
    <location>
        <begin position="79"/>
        <end position="102"/>
    </location>
</feature>
<dbReference type="InterPro" id="IPR050471">
    <property type="entry name" value="AB_hydrolase"/>
</dbReference>
<feature type="compositionally biased region" description="Low complexity" evidence="1">
    <location>
        <begin position="162"/>
        <end position="185"/>
    </location>
</feature>
<feature type="compositionally biased region" description="Polar residues" evidence="1">
    <location>
        <begin position="35"/>
        <end position="50"/>
    </location>
</feature>
<dbReference type="AlphaFoldDB" id="A0A0C2F1U1"/>
<feature type="compositionally biased region" description="Basic and acidic residues" evidence="1">
    <location>
        <begin position="208"/>
        <end position="219"/>
    </location>
</feature>
<dbReference type="Gene3D" id="3.40.50.1820">
    <property type="entry name" value="alpha/beta hydrolase"/>
    <property type="match status" value="1"/>
</dbReference>
<dbReference type="Proteomes" id="UP000031575">
    <property type="component" value="Unassembled WGS sequence"/>
</dbReference>
<evidence type="ECO:0000256" key="1">
    <source>
        <dbReference type="SAM" id="MobiDB-lite"/>
    </source>
</evidence>
<gene>
    <name evidence="3" type="ORF">SPBR_02284</name>
</gene>
<dbReference type="EMBL" id="AWTV01000006">
    <property type="protein sequence ID" value="KIH92904.1"/>
    <property type="molecule type" value="Genomic_DNA"/>
</dbReference>
<accession>A0A0C2F1U1</accession>
<sequence>METSTSTSAAPAIPPVPSTPPIPRQTHQQARRKNIASSASTPSLSRNLPSSHGPAISPASPEVISSLITSLSIISKPANSHFDSPFGTSPDNLGSVPQSPTGGSFGVDYGAFVNAAEADAVDESTPLDELAASPPVIRTSKPPSGFSPLTAPKSPAKDPSNAGGLKSLLSGRSSSRPSSKGSLASRDADAQSIGNVSIERGAVSPVPELRRRSSHDSWGKKSGRAQKGLMYMSSKERLREKEAEKKRTSIGGASDRMSINSGAAPRADPFLAETPISEETHPDSPNNRDASRPSLDNGAPSPRPIPARDSSLHKTGPNASKRSSRRSSKQKQDPSANSTIHELDEHHFSKFSDVGQRPELVRRKTQEQQRQQQEQQQQQHQQQPSQSQTQYPYYSSQSNSKGESSHYAKEPMRGRGESGEDTALAKQPSGSQRPVESSSFPFASNNLGSDTASPDEDMEDGAPFPAVAQGRRRDRSLDGRRRSGRNSTDQTDLKRTGSKLKRLSGPLGRDDKSMLSVIEGSRSGRTSAEDTHVVYERPESADSVDDAVEAYLCSPRLSQKIRHPQTGRIISFSEVGDSEGSAVFCCVGMGLTRYIMAFYDELALTLKLRLITPDRPGVGDSEPYADGTATPLSWPDDVYAICQALKITKFSILAHSAGAIYALATALRMPQHIRGRIHLLAPWIPPSQMSVFGSSAQTPLPPTNAIPTSQRILRALPTPFLKAANSSFMSATSSSITSSLPKTPKRKRKSSANLAKEREKDAHKNNPLPVDNKENILAARRGAGDASGSSPPKEFTSIEEMDRLRLHGASPGAAVGSAGLVHRKSASGASGAAAMMSAREAREAAVLAAAADAIADRERQATYDSRLTHAIWDLATTGANPAVDLLVCLERRHTIGFRYVDITRPVIIHHGSRDTRVPVENVRWLGKTMRRCEVRVLEGEGHGLMASAAVMGGVLMEIAKEWEDWGRLTGSTRTRDGVREERGRRNTIGLAR</sequence>
<feature type="compositionally biased region" description="Basic and acidic residues" evidence="1">
    <location>
        <begin position="755"/>
        <end position="764"/>
    </location>
</feature>
<dbReference type="Pfam" id="PF00561">
    <property type="entry name" value="Abhydrolase_1"/>
    <property type="match status" value="1"/>
</dbReference>
<reference evidence="3 4" key="1">
    <citation type="journal article" date="2014" name="BMC Genomics">
        <title>Comparative genomics of the major fungal agents of human and animal Sporotrichosis: Sporothrix schenckii and Sporothrix brasiliensis.</title>
        <authorList>
            <person name="Teixeira M.M."/>
            <person name="de Almeida L.G."/>
            <person name="Kubitschek-Barreira P."/>
            <person name="Alves F.L."/>
            <person name="Kioshima E.S."/>
            <person name="Abadio A.K."/>
            <person name="Fernandes L."/>
            <person name="Derengowski L.S."/>
            <person name="Ferreira K.S."/>
            <person name="Souza R.C."/>
            <person name="Ruiz J.C."/>
            <person name="de Andrade N.C."/>
            <person name="Paes H.C."/>
            <person name="Nicola A.M."/>
            <person name="Albuquerque P."/>
            <person name="Gerber A.L."/>
            <person name="Martins V.P."/>
            <person name="Peconick L.D."/>
            <person name="Neto A.V."/>
            <person name="Chaucanez C.B."/>
            <person name="Silva P.A."/>
            <person name="Cunha O.L."/>
            <person name="de Oliveira F.F."/>
            <person name="dos Santos T.C."/>
            <person name="Barros A.L."/>
            <person name="Soares M.A."/>
            <person name="de Oliveira L.M."/>
            <person name="Marini M.M."/>
            <person name="Villalobos-Duno H."/>
            <person name="Cunha M.M."/>
            <person name="de Hoog S."/>
            <person name="da Silveira J.F."/>
            <person name="Henrissat B."/>
            <person name="Nino-Vega G.A."/>
            <person name="Cisalpino P.S."/>
            <person name="Mora-Montes H.M."/>
            <person name="Almeida S.R."/>
            <person name="Stajich J.E."/>
            <person name="Lopes-Bezerra L.M."/>
            <person name="Vasconcelos A.T."/>
            <person name="Felipe M.S."/>
        </authorList>
    </citation>
    <scope>NUCLEOTIDE SEQUENCE [LARGE SCALE GENOMIC DNA]</scope>
    <source>
        <strain evidence="3 4">5110</strain>
    </source>
</reference>
<feature type="compositionally biased region" description="Low complexity" evidence="1">
    <location>
        <begin position="368"/>
        <end position="398"/>
    </location>
</feature>
<dbReference type="OrthoDB" id="435520at2759"/>
<feature type="compositionally biased region" description="Basic and acidic residues" evidence="1">
    <location>
        <begin position="341"/>
        <end position="350"/>
    </location>
</feature>